<reference evidence="11 12" key="1">
    <citation type="submission" date="2011-08" db="EMBL/GenBank/DDBJ databases">
        <title>The Genome Sequence of Clostridium hathewayi WAL-18680.</title>
        <authorList>
            <consortium name="The Broad Institute Genome Sequencing Platform"/>
            <person name="Earl A."/>
            <person name="Ward D."/>
            <person name="Feldgarden M."/>
            <person name="Gevers D."/>
            <person name="Finegold S.M."/>
            <person name="Summanen P.H."/>
            <person name="Molitoris D.R."/>
            <person name="Song M."/>
            <person name="Daigneault M."/>
            <person name="Allen-Vercoe E."/>
            <person name="Young S.K."/>
            <person name="Zeng Q."/>
            <person name="Gargeya S."/>
            <person name="Fitzgerald M."/>
            <person name="Haas B."/>
            <person name="Abouelleil A."/>
            <person name="Alvarado L."/>
            <person name="Arachchi H.M."/>
            <person name="Berlin A."/>
            <person name="Brown A."/>
            <person name="Chapman S.B."/>
            <person name="Chen Z."/>
            <person name="Dunbar C."/>
            <person name="Freedman E."/>
            <person name="Gearin G."/>
            <person name="Gellesch M."/>
            <person name="Goldberg J."/>
            <person name="Griggs A."/>
            <person name="Gujja S."/>
            <person name="Heiman D."/>
            <person name="Howarth C."/>
            <person name="Larson L."/>
            <person name="Lui A."/>
            <person name="MacDonald P.J.P."/>
            <person name="Montmayeur A."/>
            <person name="Murphy C."/>
            <person name="Neiman D."/>
            <person name="Pearson M."/>
            <person name="Priest M."/>
            <person name="Roberts A."/>
            <person name="Saif S."/>
            <person name="Shea T."/>
            <person name="Shenoy N."/>
            <person name="Sisk P."/>
            <person name="Stolte C."/>
            <person name="Sykes S."/>
            <person name="Wortman J."/>
            <person name="Nusbaum C."/>
            <person name="Birren B."/>
        </authorList>
    </citation>
    <scope>NUCLEOTIDE SEQUENCE [LARGE SCALE GENOMIC DNA]</scope>
    <source>
        <strain evidence="11 12">WAL-18680</strain>
    </source>
</reference>
<comment type="cofactor">
    <cofactor evidence="1">
        <name>[4Fe-4S] cluster</name>
        <dbReference type="ChEBI" id="CHEBI:49883"/>
    </cofactor>
</comment>
<dbReference type="InterPro" id="IPR016099">
    <property type="entry name" value="Prismane-like_a/b-sand"/>
</dbReference>
<feature type="binding site" evidence="10">
    <location>
        <position position="481"/>
    </location>
    <ligand>
        <name>[Ni-4Fe-4S] cluster</name>
        <dbReference type="ChEBI" id="CHEBI:47739"/>
    </ligand>
</feature>
<dbReference type="Proteomes" id="UP000005384">
    <property type="component" value="Unassembled WGS sequence"/>
</dbReference>
<dbReference type="GO" id="GO:0042542">
    <property type="term" value="P:response to hydrogen peroxide"/>
    <property type="evidence" value="ECO:0007669"/>
    <property type="project" value="TreeGrafter"/>
</dbReference>
<dbReference type="PIRSF" id="PIRSF005023">
    <property type="entry name" value="CODH"/>
    <property type="match status" value="1"/>
</dbReference>
<feature type="binding site" evidence="10">
    <location>
        <position position="522"/>
    </location>
    <ligand>
        <name>[Ni-4Fe-4S] cluster</name>
        <dbReference type="ChEBI" id="CHEBI:47739"/>
    </ligand>
</feature>
<evidence type="ECO:0000256" key="9">
    <source>
        <dbReference type="PIRNR" id="PIRNR005023"/>
    </source>
</evidence>
<feature type="binding site" evidence="10">
    <location>
        <position position="71"/>
    </location>
    <ligand>
        <name>[4Fe-4S] cluster</name>
        <dbReference type="ChEBI" id="CHEBI:49883"/>
        <label>2</label>
    </ligand>
</feature>
<dbReference type="PANTHER" id="PTHR30109:SF4">
    <property type="entry name" value="CARBON MONOXIDE DEHYDROGENASE"/>
    <property type="match status" value="1"/>
</dbReference>
<dbReference type="InterPro" id="IPR004137">
    <property type="entry name" value="HCP/CODH"/>
</dbReference>
<dbReference type="PANTHER" id="PTHR30109">
    <property type="entry name" value="HYDROXYLAMINE REDUCTASE"/>
    <property type="match status" value="1"/>
</dbReference>
<name>G5IGA8_9FIRM</name>
<dbReference type="InterPro" id="IPR011254">
    <property type="entry name" value="Prismane-like_sf"/>
</dbReference>
<proteinExistence type="predicted"/>
<evidence type="ECO:0000256" key="3">
    <source>
        <dbReference type="ARBA" id="ARBA00022596"/>
    </source>
</evidence>
<dbReference type="EC" id="1.2.7.4" evidence="9"/>
<feature type="binding site" evidence="10">
    <location>
        <position position="296"/>
    </location>
    <ligand>
        <name>[Ni-4Fe-4S] cluster</name>
        <dbReference type="ChEBI" id="CHEBI:47739"/>
    </ligand>
</feature>
<keyword evidence="3 10" id="KW-0533">Nickel</keyword>
<evidence type="ECO:0000256" key="4">
    <source>
        <dbReference type="ARBA" id="ARBA00022723"/>
    </source>
</evidence>
<dbReference type="AlphaFoldDB" id="G5IGA8"/>
<dbReference type="GO" id="GO:0016151">
    <property type="term" value="F:nickel cation binding"/>
    <property type="evidence" value="ECO:0007669"/>
    <property type="project" value="InterPro"/>
</dbReference>
<evidence type="ECO:0000313" key="12">
    <source>
        <dbReference type="Proteomes" id="UP000005384"/>
    </source>
</evidence>
<dbReference type="InterPro" id="IPR016101">
    <property type="entry name" value="CO_DH_a-bundle"/>
</dbReference>
<dbReference type="GO" id="GO:0006091">
    <property type="term" value="P:generation of precursor metabolites and energy"/>
    <property type="evidence" value="ECO:0007669"/>
    <property type="project" value="InterPro"/>
</dbReference>
<dbReference type="PATRIC" id="fig|742737.3.peg.2552"/>
<protein>
    <recommendedName>
        <fullName evidence="9">Carbon monoxide dehydrogenase</fullName>
        <ecNumber evidence="9">1.2.7.4</ecNumber>
    </recommendedName>
</protein>
<keyword evidence="7 9" id="KW-0411">Iron-sulfur</keyword>
<keyword evidence="2 9" id="KW-0004">4Fe-4S</keyword>
<comment type="catalytic activity">
    <reaction evidence="8 9">
        <text>CO + 2 oxidized [2Fe-2S]-[ferredoxin] + H2O = 2 reduced [2Fe-2S]-[ferredoxin] + CO2 + 2 H(+)</text>
        <dbReference type="Rhea" id="RHEA:21040"/>
        <dbReference type="Rhea" id="RHEA-COMP:10000"/>
        <dbReference type="Rhea" id="RHEA-COMP:10001"/>
        <dbReference type="ChEBI" id="CHEBI:15377"/>
        <dbReference type="ChEBI" id="CHEBI:15378"/>
        <dbReference type="ChEBI" id="CHEBI:16526"/>
        <dbReference type="ChEBI" id="CHEBI:17245"/>
        <dbReference type="ChEBI" id="CHEBI:33737"/>
        <dbReference type="ChEBI" id="CHEBI:33738"/>
        <dbReference type="EC" id="1.2.7.4"/>
    </reaction>
</comment>
<gene>
    <name evidence="11" type="ORF">HMPREF9473_02536</name>
</gene>
<dbReference type="OrthoDB" id="5478720at2"/>
<keyword evidence="6 9" id="KW-0408">Iron</keyword>
<evidence type="ECO:0000256" key="5">
    <source>
        <dbReference type="ARBA" id="ARBA00023002"/>
    </source>
</evidence>
<feature type="binding site" evidence="10">
    <location>
        <position position="43"/>
    </location>
    <ligand>
        <name>[4Fe-4S] cluster</name>
        <dbReference type="ChEBI" id="CHEBI:49883"/>
        <label>1</label>
        <note>ligand shared between dimeric partners</note>
    </ligand>
</feature>
<dbReference type="GO" id="GO:0050418">
    <property type="term" value="F:hydroxylamine reductase activity"/>
    <property type="evidence" value="ECO:0007669"/>
    <property type="project" value="TreeGrafter"/>
</dbReference>
<evidence type="ECO:0000256" key="1">
    <source>
        <dbReference type="ARBA" id="ARBA00001966"/>
    </source>
</evidence>
<organism evidence="11 12">
    <name type="scientific">Hungatella hathewayi WAL-18680</name>
    <dbReference type="NCBI Taxonomy" id="742737"/>
    <lineage>
        <taxon>Bacteria</taxon>
        <taxon>Bacillati</taxon>
        <taxon>Bacillota</taxon>
        <taxon>Clostridia</taxon>
        <taxon>Lachnospirales</taxon>
        <taxon>Lachnospiraceae</taxon>
        <taxon>Hungatella</taxon>
    </lineage>
</organism>
<keyword evidence="5 9" id="KW-0560">Oxidoreductase</keyword>
<comment type="caution">
    <text evidence="11">The sequence shown here is derived from an EMBL/GenBank/DDBJ whole genome shotgun (WGS) entry which is preliminary data.</text>
</comment>
<dbReference type="EMBL" id="ADLN01000057">
    <property type="protein sequence ID" value="EHI59470.1"/>
    <property type="molecule type" value="Genomic_DNA"/>
</dbReference>
<feature type="binding site" evidence="10">
    <location>
        <position position="51"/>
    </location>
    <ligand>
        <name>[4Fe-4S] cluster</name>
        <dbReference type="ChEBI" id="CHEBI:49883"/>
        <label>1</label>
        <note>ligand shared between dimeric partners</note>
    </ligand>
</feature>
<evidence type="ECO:0000313" key="11">
    <source>
        <dbReference type="EMBL" id="EHI59470.1"/>
    </source>
</evidence>
<dbReference type="SUPFAM" id="SSF56821">
    <property type="entry name" value="Prismane protein-like"/>
    <property type="match status" value="1"/>
</dbReference>
<dbReference type="InterPro" id="IPR010047">
    <property type="entry name" value="CODH"/>
</dbReference>
<evidence type="ECO:0000256" key="8">
    <source>
        <dbReference type="ARBA" id="ARBA00048733"/>
    </source>
</evidence>
<dbReference type="Gene3D" id="1.20.1270.30">
    <property type="match status" value="1"/>
</dbReference>
<feature type="binding site" evidence="10">
    <location>
        <position position="451"/>
    </location>
    <ligand>
        <name>[Ni-4Fe-4S] cluster</name>
        <dbReference type="ChEBI" id="CHEBI:47739"/>
    </ligand>
</feature>
<accession>G5IGA8</accession>
<dbReference type="GO" id="GO:0043885">
    <property type="term" value="F:anaerobic carbon-monoxide dehydrogenase activity"/>
    <property type="evidence" value="ECO:0007669"/>
    <property type="project" value="UniProtKB-UniRule"/>
</dbReference>
<dbReference type="GO" id="GO:0004601">
    <property type="term" value="F:peroxidase activity"/>
    <property type="evidence" value="ECO:0007669"/>
    <property type="project" value="TreeGrafter"/>
</dbReference>
<feature type="binding site" evidence="10">
    <location>
        <position position="260"/>
    </location>
    <ligand>
        <name>[Ni-4Fe-4S] cluster</name>
        <dbReference type="ChEBI" id="CHEBI:47739"/>
    </ligand>
</feature>
<dbReference type="NCBIfam" id="TIGR01702">
    <property type="entry name" value="CO_DH_cata"/>
    <property type="match status" value="1"/>
</dbReference>
<feature type="binding site" evidence="10">
    <location>
        <position position="52"/>
    </location>
    <ligand>
        <name>[4Fe-4S] cluster</name>
        <dbReference type="ChEBI" id="CHEBI:49883"/>
        <label>2</label>
    </ligand>
</feature>
<dbReference type="GO" id="GO:0051539">
    <property type="term" value="F:4 iron, 4 sulfur cluster binding"/>
    <property type="evidence" value="ECO:0007669"/>
    <property type="project" value="UniProtKB-UniRule"/>
</dbReference>
<dbReference type="RefSeq" id="WP_006780515.1">
    <property type="nucleotide sequence ID" value="NZ_CP040506.1"/>
</dbReference>
<evidence type="ECO:0000256" key="10">
    <source>
        <dbReference type="PIRSR" id="PIRSR005023-1"/>
    </source>
</evidence>
<evidence type="ECO:0000256" key="7">
    <source>
        <dbReference type="ARBA" id="ARBA00023014"/>
    </source>
</evidence>
<dbReference type="Pfam" id="PF03063">
    <property type="entry name" value="Prismane"/>
    <property type="match status" value="1"/>
</dbReference>
<feature type="binding site" evidence="10">
    <location>
        <position position="55"/>
    </location>
    <ligand>
        <name>[4Fe-4S] cluster</name>
        <dbReference type="ChEBI" id="CHEBI:49883"/>
        <label>2</label>
    </ligand>
</feature>
<dbReference type="Gene3D" id="3.40.50.2030">
    <property type="match status" value="2"/>
</dbReference>
<evidence type="ECO:0000256" key="6">
    <source>
        <dbReference type="ARBA" id="ARBA00023004"/>
    </source>
</evidence>
<keyword evidence="12" id="KW-1185">Reference proteome</keyword>
<keyword evidence="4 9" id="KW-0479">Metal-binding</keyword>
<feature type="binding site" evidence="10">
    <location>
        <position position="60"/>
    </location>
    <ligand>
        <name>[4Fe-4S] cluster</name>
        <dbReference type="ChEBI" id="CHEBI:49883"/>
        <label>2</label>
    </ligand>
</feature>
<sequence length="630" mass="68209">MSQQTEELNGNICRSADKSLETYMESLPYETSFHRVEGQSVKCSFGLLGTCCRLCANGPCRIVPGGERGVCGADADTIVARSFLRAVACGSGCYIHVVENAAKNLKKAAIARAKFSSPEAVNRLAGMLGIERKEDLYDTAIEIADTIREDLYRDSEEEMSGIERLSLSKRYETWRKLGILPGGAKSEVFDGAVKTSTNLSSDAVDMYLHSLRLGISTGVYGLKLTNLIHDILIGEPEIHFAPVGFQVINPDYINIMLTGHQEDLFIQFMREAASPASRSIANEAGAKGFRVVGCTCVGLEMQQKKSVYGEVYAGTAGNNFASEAVLATGAIDGVVSEFNCTLPGIETICSELEIEQICIDDMAKKKEAALIPFRYETADEDARMILKKVAERYQRRRKRIKVHLPEHHGSERSLVGLSELSLKKFLGETWKPLIELIIIGRIKGIAGVVGCSSLDGGHDVLTQQLVRELIKRDILVLSAGCTSGGLANCGFMEPEAADMAGDSLKEVCRSLGIPPVLNFGSCLAIGRLEMVAEELAGELKIDISQLPLVLSAAQWLEEQALADGAYGLALGLTLHLGKPPFVTGSPLAVELFTSQMESLTGGRLILEQDGTAAADRLEEVIIQKRKALNI</sequence>
<dbReference type="HOGENOM" id="CLU_030631_0_0_9"/>
<feature type="binding site" evidence="10">
    <location>
        <position position="340"/>
    </location>
    <ligand>
        <name>[Ni-4Fe-4S] cluster</name>
        <dbReference type="ChEBI" id="CHEBI:47739"/>
    </ligand>
</feature>
<evidence type="ECO:0000256" key="2">
    <source>
        <dbReference type="ARBA" id="ARBA00022485"/>
    </source>
</evidence>